<comment type="similarity">
    <text evidence="2 6">Belongs to the pseudouridine synthase RsuA family.</text>
</comment>
<evidence type="ECO:0000256" key="7">
    <source>
        <dbReference type="SAM" id="MobiDB-lite"/>
    </source>
</evidence>
<comment type="catalytic activity">
    <reaction evidence="1">
        <text>a uridine in RNA = a pseudouridine in RNA</text>
        <dbReference type="Rhea" id="RHEA:48348"/>
        <dbReference type="Rhea" id="RHEA-COMP:12068"/>
        <dbReference type="Rhea" id="RHEA-COMP:12069"/>
        <dbReference type="ChEBI" id="CHEBI:65314"/>
        <dbReference type="ChEBI" id="CHEBI:65315"/>
    </reaction>
</comment>
<dbReference type="InterPro" id="IPR018496">
    <property type="entry name" value="PsdUridine_synth_RsuA/RluB_CS"/>
</dbReference>
<dbReference type="Gene3D" id="3.30.70.1560">
    <property type="entry name" value="Alpha-L RNA-binding motif"/>
    <property type="match status" value="1"/>
</dbReference>
<evidence type="ECO:0000259" key="8">
    <source>
        <dbReference type="SMART" id="SM00363"/>
    </source>
</evidence>
<dbReference type="CDD" id="cd00165">
    <property type="entry name" value="S4"/>
    <property type="match status" value="1"/>
</dbReference>
<name>A0A919ANZ2_9PROT</name>
<feature type="region of interest" description="Disordered" evidence="7">
    <location>
        <begin position="265"/>
        <end position="347"/>
    </location>
</feature>
<comment type="caution">
    <text evidence="9">The sequence shown here is derived from an EMBL/GenBank/DDBJ whole genome shotgun (WGS) entry which is preliminary data.</text>
</comment>
<feature type="compositionally biased region" description="Basic and acidic residues" evidence="7">
    <location>
        <begin position="294"/>
        <end position="321"/>
    </location>
</feature>
<sequence>MTETHKTESELHEDDAPKGERIAKALARAGVGSRRDIERMITDGRITVNGEILKTPAVLVDSLKGITVDGNEIASVSDTRLWRMHKRKGTLTTHKDPEGRPTVFDQLPDRLGRVISVGRLDMNTEGLLLLTNDGELARWLELPQNEVVRRYRVRVYGHVRENDLKKLKDGVTIDGVHYGSIDAVLEQGGAANSWLSVAIREGKNREVRRVMEHLGLTVNRLIRTHYGPFSIGTLNPGAVAEVSNKQLHDMLAAFFREEKSSLVAPSKTRDTSKWAKAKTKKAVKPGDKRRRKFKAEQRRRLEGKPIDAKPAQDSRGRKEGKLTLNTKAGTKPKRTAPKRPQSPKESS</sequence>
<dbReference type="InterPro" id="IPR042092">
    <property type="entry name" value="PsdUridine_s_RsuA/RluB/E/F_cat"/>
</dbReference>
<keyword evidence="3 5" id="KW-0694">RNA-binding</keyword>
<dbReference type="InterPro" id="IPR036986">
    <property type="entry name" value="S4_RNA-bd_sf"/>
</dbReference>
<gene>
    <name evidence="9" type="ORF">GCM10017044_09330</name>
</gene>
<dbReference type="InterPro" id="IPR002942">
    <property type="entry name" value="S4_RNA-bd"/>
</dbReference>
<feature type="domain" description="RNA-binding S4" evidence="8">
    <location>
        <begin position="20"/>
        <end position="81"/>
    </location>
</feature>
<evidence type="ECO:0000256" key="3">
    <source>
        <dbReference type="ARBA" id="ARBA00022884"/>
    </source>
</evidence>
<accession>A0A919ANZ2</accession>
<organism evidence="9 10">
    <name type="scientific">Kordiimonas sediminis</name>
    <dbReference type="NCBI Taxonomy" id="1735581"/>
    <lineage>
        <taxon>Bacteria</taxon>
        <taxon>Pseudomonadati</taxon>
        <taxon>Pseudomonadota</taxon>
        <taxon>Alphaproteobacteria</taxon>
        <taxon>Kordiimonadales</taxon>
        <taxon>Kordiimonadaceae</taxon>
        <taxon>Kordiimonas</taxon>
    </lineage>
</organism>
<proteinExistence type="inferred from homology"/>
<dbReference type="AlphaFoldDB" id="A0A919ANZ2"/>
<reference evidence="9" key="1">
    <citation type="journal article" date="2014" name="Int. J. Syst. Evol. Microbiol.">
        <title>Complete genome sequence of Corynebacterium casei LMG S-19264T (=DSM 44701T), isolated from a smear-ripened cheese.</title>
        <authorList>
            <consortium name="US DOE Joint Genome Institute (JGI-PGF)"/>
            <person name="Walter F."/>
            <person name="Albersmeier A."/>
            <person name="Kalinowski J."/>
            <person name="Ruckert C."/>
        </authorList>
    </citation>
    <scope>NUCLEOTIDE SEQUENCE</scope>
    <source>
        <strain evidence="9">KCTC 42590</strain>
    </source>
</reference>
<evidence type="ECO:0000256" key="6">
    <source>
        <dbReference type="RuleBase" id="RU003887"/>
    </source>
</evidence>
<dbReference type="SMART" id="SM00363">
    <property type="entry name" value="S4"/>
    <property type="match status" value="1"/>
</dbReference>
<dbReference type="GO" id="GO:0120159">
    <property type="term" value="F:rRNA pseudouridine synthase activity"/>
    <property type="evidence" value="ECO:0007669"/>
    <property type="project" value="UniProtKB-ARBA"/>
</dbReference>
<dbReference type="PROSITE" id="PS01149">
    <property type="entry name" value="PSI_RSU"/>
    <property type="match status" value="1"/>
</dbReference>
<reference evidence="9" key="2">
    <citation type="submission" date="2020-09" db="EMBL/GenBank/DDBJ databases">
        <authorList>
            <person name="Sun Q."/>
            <person name="Kim S."/>
        </authorList>
    </citation>
    <scope>NUCLEOTIDE SEQUENCE</scope>
    <source>
        <strain evidence="9">KCTC 42590</strain>
    </source>
</reference>
<dbReference type="Pfam" id="PF01479">
    <property type="entry name" value="S4"/>
    <property type="match status" value="1"/>
</dbReference>
<dbReference type="PROSITE" id="PS50889">
    <property type="entry name" value="S4"/>
    <property type="match status" value="1"/>
</dbReference>
<dbReference type="InterPro" id="IPR020094">
    <property type="entry name" value="TruA/RsuA/RluB/E/F_N"/>
</dbReference>
<dbReference type="InterPro" id="IPR006145">
    <property type="entry name" value="PsdUridine_synth_RsuA/RluA"/>
</dbReference>
<dbReference type="EC" id="5.4.99.-" evidence="6"/>
<feature type="compositionally biased region" description="Basic residues" evidence="7">
    <location>
        <begin position="275"/>
        <end position="293"/>
    </location>
</feature>
<dbReference type="SUPFAM" id="SSF55120">
    <property type="entry name" value="Pseudouridine synthase"/>
    <property type="match status" value="1"/>
</dbReference>
<evidence type="ECO:0000256" key="2">
    <source>
        <dbReference type="ARBA" id="ARBA00008348"/>
    </source>
</evidence>
<evidence type="ECO:0000313" key="9">
    <source>
        <dbReference type="EMBL" id="GHF17101.1"/>
    </source>
</evidence>
<dbReference type="SUPFAM" id="SSF55174">
    <property type="entry name" value="Alpha-L RNA-binding motif"/>
    <property type="match status" value="1"/>
</dbReference>
<dbReference type="Gene3D" id="3.10.290.10">
    <property type="entry name" value="RNA-binding S4 domain"/>
    <property type="match status" value="1"/>
</dbReference>
<dbReference type="EMBL" id="BNCI01000001">
    <property type="protein sequence ID" value="GHF17101.1"/>
    <property type="molecule type" value="Genomic_DNA"/>
</dbReference>
<evidence type="ECO:0000256" key="5">
    <source>
        <dbReference type="PROSITE-ProRule" id="PRU00182"/>
    </source>
</evidence>
<dbReference type="InterPro" id="IPR020103">
    <property type="entry name" value="PsdUridine_synth_cat_dom_sf"/>
</dbReference>
<dbReference type="PANTHER" id="PTHR47683:SF3">
    <property type="entry name" value="RIBOSOMAL LARGE SUBUNIT PSEUDOURIDINE SYNTHASE B"/>
    <property type="match status" value="1"/>
</dbReference>
<keyword evidence="4 6" id="KW-0413">Isomerase</keyword>
<dbReference type="RefSeq" id="WP_229819152.1">
    <property type="nucleotide sequence ID" value="NZ_BNCI01000001.1"/>
</dbReference>
<dbReference type="GO" id="GO:0000455">
    <property type="term" value="P:enzyme-directed rRNA pseudouridine synthesis"/>
    <property type="evidence" value="ECO:0007669"/>
    <property type="project" value="UniProtKB-ARBA"/>
</dbReference>
<protein>
    <recommendedName>
        <fullName evidence="6">Pseudouridine synthase</fullName>
        <ecNumber evidence="6">5.4.99.-</ecNumber>
    </recommendedName>
</protein>
<dbReference type="Pfam" id="PF00849">
    <property type="entry name" value="PseudoU_synth_2"/>
    <property type="match status" value="1"/>
</dbReference>
<dbReference type="NCBIfam" id="TIGR00093">
    <property type="entry name" value="pseudouridine synthase"/>
    <property type="match status" value="1"/>
</dbReference>
<dbReference type="Proteomes" id="UP000630923">
    <property type="component" value="Unassembled WGS sequence"/>
</dbReference>
<dbReference type="PANTHER" id="PTHR47683">
    <property type="entry name" value="PSEUDOURIDINE SYNTHASE FAMILY PROTEIN-RELATED"/>
    <property type="match status" value="1"/>
</dbReference>
<dbReference type="Gene3D" id="3.30.70.580">
    <property type="entry name" value="Pseudouridine synthase I, catalytic domain, N-terminal subdomain"/>
    <property type="match status" value="1"/>
</dbReference>
<dbReference type="InterPro" id="IPR050343">
    <property type="entry name" value="RsuA_PseudoU_synthase"/>
</dbReference>
<keyword evidence="10" id="KW-1185">Reference proteome</keyword>
<dbReference type="InterPro" id="IPR000748">
    <property type="entry name" value="PsdUridine_synth_RsuA/RluB/E/F"/>
</dbReference>
<evidence type="ECO:0000256" key="4">
    <source>
        <dbReference type="ARBA" id="ARBA00023235"/>
    </source>
</evidence>
<dbReference type="GO" id="GO:0003723">
    <property type="term" value="F:RNA binding"/>
    <property type="evidence" value="ECO:0007669"/>
    <property type="project" value="UniProtKB-KW"/>
</dbReference>
<evidence type="ECO:0000256" key="1">
    <source>
        <dbReference type="ARBA" id="ARBA00000073"/>
    </source>
</evidence>
<evidence type="ECO:0000313" key="10">
    <source>
        <dbReference type="Proteomes" id="UP000630923"/>
    </source>
</evidence>